<evidence type="ECO:0000256" key="4">
    <source>
        <dbReference type="ARBA" id="ARBA00023002"/>
    </source>
</evidence>
<dbReference type="InterPro" id="IPR050501">
    <property type="entry name" value="ICDH/IPMDH"/>
</dbReference>
<dbReference type="RefSeq" id="WP_344850598.1">
    <property type="nucleotide sequence ID" value="NZ_BAABAA010000030.1"/>
</dbReference>
<keyword evidence="9" id="KW-1185">Reference proteome</keyword>
<keyword evidence="6" id="KW-0464">Manganese</keyword>
<dbReference type="InterPro" id="IPR019818">
    <property type="entry name" value="IsoCit/isopropylmalate_DH_CS"/>
</dbReference>
<evidence type="ECO:0000256" key="1">
    <source>
        <dbReference type="ARBA" id="ARBA00001936"/>
    </source>
</evidence>
<proteinExistence type="predicted"/>
<evidence type="ECO:0000256" key="2">
    <source>
        <dbReference type="ARBA" id="ARBA00001946"/>
    </source>
</evidence>
<evidence type="ECO:0000256" key="5">
    <source>
        <dbReference type="ARBA" id="ARBA00023027"/>
    </source>
</evidence>
<sequence>MRIAVIPGDGIGQEVISAALRVLARIGDVVDGGIRCDVFDWGADKWLAESVGLPEGSLEVLRHEYDAILLGAFGDPRIPDMAHGRDILLGLRRGLDLCVNYRPVPLQGGSLDVYRENTQGLYVGVGGTVCVGNTAQVAIDECVYTRDTVERFMQYCLADLRRRGRARVTLVHKSNAVPNTGGLWQDVFRRELGRLPGLEGTEEYVDAFCYHLIRDPTRYEGVVTSNLFGDIVSDIGAALMGGLGLAASASINPETGFGLFEPVHGSAPDIAGTGAANPYGALMCVVLLLRHFGLETVANTLHSSLSEAVGTRAATPDVGGTGTTSAFTDEVLCRLNAKLSGELMSIHLEGTGQ</sequence>
<evidence type="ECO:0000256" key="3">
    <source>
        <dbReference type="ARBA" id="ARBA00022723"/>
    </source>
</evidence>
<dbReference type="EMBL" id="BAABAA010000030">
    <property type="protein sequence ID" value="GAA3600546.1"/>
    <property type="molecule type" value="Genomic_DNA"/>
</dbReference>
<keyword evidence="5" id="KW-0520">NAD</keyword>
<evidence type="ECO:0000313" key="9">
    <source>
        <dbReference type="Proteomes" id="UP001501222"/>
    </source>
</evidence>
<keyword evidence="4" id="KW-0560">Oxidoreductase</keyword>
<name>A0ABP6ZAZ3_9ACTN</name>
<dbReference type="Gene3D" id="3.40.718.10">
    <property type="entry name" value="Isopropylmalate Dehydrogenase"/>
    <property type="match status" value="1"/>
</dbReference>
<dbReference type="SMART" id="SM01329">
    <property type="entry name" value="Iso_dh"/>
    <property type="match status" value="1"/>
</dbReference>
<evidence type="ECO:0000313" key="8">
    <source>
        <dbReference type="EMBL" id="GAA3600546.1"/>
    </source>
</evidence>
<protein>
    <submittedName>
        <fullName evidence="8">3-isopropylmalate dehydrogenase</fullName>
    </submittedName>
</protein>
<dbReference type="Pfam" id="PF00180">
    <property type="entry name" value="Iso_dh"/>
    <property type="match status" value="1"/>
</dbReference>
<feature type="domain" description="Isopropylmalate dehydrogenase-like" evidence="7">
    <location>
        <begin position="2"/>
        <end position="331"/>
    </location>
</feature>
<dbReference type="InterPro" id="IPR024084">
    <property type="entry name" value="IsoPropMal-DH-like_dom"/>
</dbReference>
<organism evidence="8 9">
    <name type="scientific">Kribbella ginsengisoli</name>
    <dbReference type="NCBI Taxonomy" id="363865"/>
    <lineage>
        <taxon>Bacteria</taxon>
        <taxon>Bacillati</taxon>
        <taxon>Actinomycetota</taxon>
        <taxon>Actinomycetes</taxon>
        <taxon>Propionibacteriales</taxon>
        <taxon>Kribbellaceae</taxon>
        <taxon>Kribbella</taxon>
    </lineage>
</organism>
<accession>A0ABP6ZAZ3</accession>
<gene>
    <name evidence="8" type="ORF">GCM10022235_85630</name>
</gene>
<dbReference type="Proteomes" id="UP001501222">
    <property type="component" value="Unassembled WGS sequence"/>
</dbReference>
<dbReference type="PROSITE" id="PS00470">
    <property type="entry name" value="IDH_IMDH"/>
    <property type="match status" value="1"/>
</dbReference>
<comment type="caution">
    <text evidence="8">The sequence shown here is derived from an EMBL/GenBank/DDBJ whole genome shotgun (WGS) entry which is preliminary data.</text>
</comment>
<dbReference type="SUPFAM" id="SSF53659">
    <property type="entry name" value="Isocitrate/Isopropylmalate dehydrogenase-like"/>
    <property type="match status" value="1"/>
</dbReference>
<keyword evidence="3" id="KW-0479">Metal-binding</keyword>
<comment type="cofactor">
    <cofactor evidence="2">
        <name>Mg(2+)</name>
        <dbReference type="ChEBI" id="CHEBI:18420"/>
    </cofactor>
</comment>
<dbReference type="PANTHER" id="PTHR43275">
    <property type="entry name" value="D-MALATE DEHYDROGENASE [DECARBOXYLATING]"/>
    <property type="match status" value="1"/>
</dbReference>
<evidence type="ECO:0000259" key="7">
    <source>
        <dbReference type="SMART" id="SM01329"/>
    </source>
</evidence>
<evidence type="ECO:0000256" key="6">
    <source>
        <dbReference type="ARBA" id="ARBA00023211"/>
    </source>
</evidence>
<dbReference type="PANTHER" id="PTHR43275:SF1">
    <property type="entry name" value="D-MALATE DEHYDROGENASE [DECARBOXYLATING]"/>
    <property type="match status" value="1"/>
</dbReference>
<reference evidence="9" key="1">
    <citation type="journal article" date="2019" name="Int. J. Syst. Evol. Microbiol.">
        <title>The Global Catalogue of Microorganisms (GCM) 10K type strain sequencing project: providing services to taxonomists for standard genome sequencing and annotation.</title>
        <authorList>
            <consortium name="The Broad Institute Genomics Platform"/>
            <consortium name="The Broad Institute Genome Sequencing Center for Infectious Disease"/>
            <person name="Wu L."/>
            <person name="Ma J."/>
        </authorList>
    </citation>
    <scope>NUCLEOTIDE SEQUENCE [LARGE SCALE GENOMIC DNA]</scope>
    <source>
        <strain evidence="9">JCM 16928</strain>
    </source>
</reference>
<comment type="cofactor">
    <cofactor evidence="1">
        <name>Mn(2+)</name>
        <dbReference type="ChEBI" id="CHEBI:29035"/>
    </cofactor>
</comment>